<accession>A0A1F6EW00</accession>
<evidence type="ECO:0000256" key="1">
    <source>
        <dbReference type="ARBA" id="ARBA00022722"/>
    </source>
</evidence>
<sequence length="262" mass="28460">MRWPIFAVVGISAAFVLGFYLGKTSGAPISDVPAISENQIATSTSTANYEWYPVIKVVDGDTLVIEMDGKNVTLRLIGLDTPETVDPRKPVQCFGKEASEKAKQILAGTSVRIEMDPSQGELDKYGRLLAYVYVPADVRPEGILVNEYMIAEGYGHEYTYNLPYKYQAEFKAAERKAREEKRGLWADGACAGGVNVSTDAKTAVPPPVVAGGGYECSRNAYNCSDFKTQTEAQSAFESCGGSSNDIHKLDSDGDRRVCESLP</sequence>
<dbReference type="PANTHER" id="PTHR12302:SF3">
    <property type="entry name" value="SERINE_THREONINE-PROTEIN KINASE 31"/>
    <property type="match status" value="1"/>
</dbReference>
<protein>
    <recommendedName>
        <fullName evidence="4">TNase-like domain-containing protein</fullName>
    </recommendedName>
</protein>
<keyword evidence="1" id="KW-0540">Nuclease</keyword>
<name>A0A1F6EW00_9BACT</name>
<dbReference type="PROSITE" id="PS01123">
    <property type="entry name" value="TNASE_1"/>
    <property type="match status" value="1"/>
</dbReference>
<dbReference type="InterPro" id="IPR002071">
    <property type="entry name" value="Thermonucl_AS"/>
</dbReference>
<dbReference type="GO" id="GO:0016787">
    <property type="term" value="F:hydrolase activity"/>
    <property type="evidence" value="ECO:0007669"/>
    <property type="project" value="UniProtKB-KW"/>
</dbReference>
<proteinExistence type="predicted"/>
<dbReference type="SUPFAM" id="SSF50199">
    <property type="entry name" value="Staphylococcal nuclease"/>
    <property type="match status" value="1"/>
</dbReference>
<evidence type="ECO:0000313" key="6">
    <source>
        <dbReference type="Proteomes" id="UP000177215"/>
    </source>
</evidence>
<reference evidence="5 6" key="1">
    <citation type="journal article" date="2016" name="Nat. Commun.">
        <title>Thousands of microbial genomes shed light on interconnected biogeochemical processes in an aquifer system.</title>
        <authorList>
            <person name="Anantharaman K."/>
            <person name="Brown C.T."/>
            <person name="Hug L.A."/>
            <person name="Sharon I."/>
            <person name="Castelle C.J."/>
            <person name="Probst A.J."/>
            <person name="Thomas B.C."/>
            <person name="Singh A."/>
            <person name="Wilkins M.J."/>
            <person name="Karaoz U."/>
            <person name="Brodie E.L."/>
            <person name="Williams K.H."/>
            <person name="Hubbard S.S."/>
            <person name="Banfield J.F."/>
        </authorList>
    </citation>
    <scope>NUCLEOTIDE SEQUENCE [LARGE SCALE GENOMIC DNA]</scope>
</reference>
<feature type="domain" description="TNase-like" evidence="4">
    <location>
        <begin position="54"/>
        <end position="187"/>
    </location>
</feature>
<gene>
    <name evidence="5" type="ORF">A3B35_03340</name>
</gene>
<dbReference type="EMBL" id="MFMC01000007">
    <property type="protein sequence ID" value="OGG77795.1"/>
    <property type="molecule type" value="Genomic_DNA"/>
</dbReference>
<dbReference type="PROSITE" id="PS01284">
    <property type="entry name" value="TNASE_2"/>
    <property type="match status" value="1"/>
</dbReference>
<dbReference type="Gene3D" id="2.40.50.90">
    <property type="match status" value="1"/>
</dbReference>
<evidence type="ECO:0000256" key="3">
    <source>
        <dbReference type="ARBA" id="ARBA00022801"/>
    </source>
</evidence>
<dbReference type="Proteomes" id="UP000177215">
    <property type="component" value="Unassembled WGS sequence"/>
</dbReference>
<keyword evidence="2" id="KW-0255">Endonuclease</keyword>
<evidence type="ECO:0000256" key="2">
    <source>
        <dbReference type="ARBA" id="ARBA00022759"/>
    </source>
</evidence>
<dbReference type="GO" id="GO:0003676">
    <property type="term" value="F:nucleic acid binding"/>
    <property type="evidence" value="ECO:0007669"/>
    <property type="project" value="InterPro"/>
</dbReference>
<dbReference type="InterPro" id="IPR035437">
    <property type="entry name" value="SNase_OB-fold_sf"/>
</dbReference>
<dbReference type="PANTHER" id="PTHR12302">
    <property type="entry name" value="EBNA2 BINDING PROTEIN P100"/>
    <property type="match status" value="1"/>
</dbReference>
<keyword evidence="3" id="KW-0378">Hydrolase</keyword>
<dbReference type="InterPro" id="IPR016071">
    <property type="entry name" value="Staphylococal_nuclease_OB-fold"/>
</dbReference>
<organism evidence="5 6">
    <name type="scientific">Candidatus Kaiserbacteria bacterium RIFCSPLOWO2_01_FULL_54_24</name>
    <dbReference type="NCBI Taxonomy" id="1798515"/>
    <lineage>
        <taxon>Bacteria</taxon>
        <taxon>Candidatus Kaiseribacteriota</taxon>
    </lineage>
</organism>
<evidence type="ECO:0000259" key="4">
    <source>
        <dbReference type="PROSITE" id="PS50830"/>
    </source>
</evidence>
<evidence type="ECO:0000313" key="5">
    <source>
        <dbReference type="EMBL" id="OGG77795.1"/>
    </source>
</evidence>
<dbReference type="GO" id="GO:0004519">
    <property type="term" value="F:endonuclease activity"/>
    <property type="evidence" value="ECO:0007669"/>
    <property type="project" value="UniProtKB-KW"/>
</dbReference>
<dbReference type="Pfam" id="PF00565">
    <property type="entry name" value="SNase"/>
    <property type="match status" value="1"/>
</dbReference>
<dbReference type="PROSITE" id="PS50830">
    <property type="entry name" value="TNASE_3"/>
    <property type="match status" value="1"/>
</dbReference>
<comment type="caution">
    <text evidence="5">The sequence shown here is derived from an EMBL/GenBank/DDBJ whole genome shotgun (WGS) entry which is preliminary data.</text>
</comment>
<dbReference type="SMART" id="SM00318">
    <property type="entry name" value="SNc"/>
    <property type="match status" value="1"/>
</dbReference>
<dbReference type="AlphaFoldDB" id="A0A1F6EW00"/>
<dbReference type="STRING" id="1798515.A3B35_03340"/>